<dbReference type="Pfam" id="PF09851">
    <property type="entry name" value="SHOCT"/>
    <property type="match status" value="1"/>
</dbReference>
<gene>
    <name evidence="2" type="ORF">PM006_19100</name>
</gene>
<comment type="caution">
    <text evidence="2">The sequence shown here is derived from an EMBL/GenBank/DDBJ whole genome shotgun (WGS) entry which is preliminary data.</text>
</comment>
<reference evidence="2" key="1">
    <citation type="submission" date="2023-01" db="EMBL/GenBank/DDBJ databases">
        <title>Human gut microbiome strain richness.</title>
        <authorList>
            <person name="Chen-Liaw A."/>
        </authorList>
    </citation>
    <scope>NUCLEOTIDE SEQUENCE</scope>
    <source>
        <strain evidence="2">B1_m1001713B170214d0_201011</strain>
    </source>
</reference>
<protein>
    <submittedName>
        <fullName evidence="2">SHOCT domain-containing protein</fullName>
    </submittedName>
</protein>
<organism evidence="2 3">
    <name type="scientific">Clostridium symbiosum</name>
    <name type="common">Bacteroides symbiosus</name>
    <dbReference type="NCBI Taxonomy" id="1512"/>
    <lineage>
        <taxon>Bacteria</taxon>
        <taxon>Bacillati</taxon>
        <taxon>Bacillota</taxon>
        <taxon>Clostridia</taxon>
        <taxon>Lachnospirales</taxon>
        <taxon>Lachnospiraceae</taxon>
        <taxon>Otoolea</taxon>
    </lineage>
</organism>
<evidence type="ECO:0000313" key="2">
    <source>
        <dbReference type="EMBL" id="MDB2002310.1"/>
    </source>
</evidence>
<dbReference type="EMBL" id="JAQLGM010000067">
    <property type="protein sequence ID" value="MDB2002310.1"/>
    <property type="molecule type" value="Genomic_DNA"/>
</dbReference>
<sequence length="144" mass="16011">MGNLKLENLGKELIVTDNAVIIQQKIIKSSKIIPLTNIISVQVKKPGLMAGYIYFQTLGGLDNRIKKPADISKDENSFIFNGNGNYKIAMQMKEQIENCREQSSTSVVQENSSADEILKYKGLFDAGIITQAEFEAKKKQLLGL</sequence>
<dbReference type="Proteomes" id="UP001300871">
    <property type="component" value="Unassembled WGS sequence"/>
</dbReference>
<dbReference type="AlphaFoldDB" id="A0AAW6AVF7"/>
<proteinExistence type="predicted"/>
<dbReference type="RefSeq" id="WP_195321372.1">
    <property type="nucleotide sequence ID" value="NZ_JADMYE010000241.1"/>
</dbReference>
<name>A0AAW6AVF7_CLOSY</name>
<dbReference type="InterPro" id="IPR018649">
    <property type="entry name" value="SHOCT"/>
</dbReference>
<evidence type="ECO:0000259" key="1">
    <source>
        <dbReference type="Pfam" id="PF09851"/>
    </source>
</evidence>
<evidence type="ECO:0000313" key="3">
    <source>
        <dbReference type="Proteomes" id="UP001300871"/>
    </source>
</evidence>
<feature type="domain" description="SHOCT" evidence="1">
    <location>
        <begin position="115"/>
        <end position="142"/>
    </location>
</feature>
<accession>A0AAW6AVF7</accession>